<dbReference type="AlphaFoldDB" id="A0A6C0H6P6"/>
<proteinExistence type="predicted"/>
<sequence length="335" mass="39382">MYGLICIKSFMEWAKSIPTQNIVLIEPRKNIIEQIKPALDTFPHVMLLPKLLIHDNTYKEQTMYVTDTLGTHTYLINYPGDTMVIRKEKCYTTSLCNIIREHKIQVVDKLIINLPIDNTKDILTNACVYDHIISYLQVHASPFFDEMNADFLQPCFRKDTLQTQDNYFRFVNKNLNVPLPKIAMFLTEPVSDSCQSKLDLLVAQYNITVLPLPYLTKKEAPYEFTANSLQAIFANPTLNGSFDMFMQFNPRYLNNNDVFKLLFPLKPDVIYLNRPYDIIYATKNGAHMLYQILKSTYFTDHMNVLERNRKAIFKLFRKQYFYDYISQIFVIKNYT</sequence>
<evidence type="ECO:0000313" key="1">
    <source>
        <dbReference type="EMBL" id="QHT76174.1"/>
    </source>
</evidence>
<name>A0A6C0H6P6_9ZZZZ</name>
<accession>A0A6C0H6P6</accession>
<reference evidence="1" key="1">
    <citation type="journal article" date="2020" name="Nature">
        <title>Giant virus diversity and host interactions through global metagenomics.</title>
        <authorList>
            <person name="Schulz F."/>
            <person name="Roux S."/>
            <person name="Paez-Espino D."/>
            <person name="Jungbluth S."/>
            <person name="Walsh D.A."/>
            <person name="Denef V.J."/>
            <person name="McMahon K.D."/>
            <person name="Konstantinidis K.T."/>
            <person name="Eloe-Fadrosh E.A."/>
            <person name="Kyrpides N.C."/>
            <person name="Woyke T."/>
        </authorList>
    </citation>
    <scope>NUCLEOTIDE SEQUENCE</scope>
    <source>
        <strain evidence="1">GVMAG-M-3300023179-73</strain>
    </source>
</reference>
<organism evidence="1">
    <name type="scientific">viral metagenome</name>
    <dbReference type="NCBI Taxonomy" id="1070528"/>
    <lineage>
        <taxon>unclassified sequences</taxon>
        <taxon>metagenomes</taxon>
        <taxon>organismal metagenomes</taxon>
    </lineage>
</organism>
<dbReference type="EMBL" id="MN739890">
    <property type="protein sequence ID" value="QHT76174.1"/>
    <property type="molecule type" value="Genomic_DNA"/>
</dbReference>
<protein>
    <submittedName>
        <fullName evidence="1">Uncharacterized protein</fullName>
    </submittedName>
</protein>